<dbReference type="InterPro" id="IPR006664">
    <property type="entry name" value="OMP_bac"/>
</dbReference>
<sequence length="367" mass="37856">MKKSLMKKSLLTKSPMPNNESRRFSPLLGLIVAILGLAVLMVAQQAPNRHRMEDDLTQRSTRALHSAGLSDVWVTFTGRDGRLTANSSAEAEHALDIVQAIQGVRVAEAQVPAASVPPSVLVALGQGTASVTGTVPSERARTALVGAATSLGTASVEDRLTVDGAVTDTALGGLADVLRAFGRSSDGTTVRLDGGTLSVGGRVSSETHKNAVLAAARATGATVVDQIEVPDVRRQLQELPRLTFASGGDSLTAASQAILVRVAQILDANPSSRTRIEGHTDTTGTAESNLVLSRTRAAAVYDFLVGKGVAADRLSVKGFGETRPKVTETTAADRAENRRVELVAGTAGSPPDRQPPGAGPPGAGPTG</sequence>
<accession>A0ABQ4F0R0</accession>
<dbReference type="InterPro" id="IPR006665">
    <property type="entry name" value="OmpA-like"/>
</dbReference>
<dbReference type="Gene3D" id="3.40.1520.20">
    <property type="match status" value="1"/>
</dbReference>
<keyword evidence="8" id="KW-1185">Reference proteome</keyword>
<proteinExistence type="predicted"/>
<dbReference type="Proteomes" id="UP000621500">
    <property type="component" value="Unassembled WGS sequence"/>
</dbReference>
<evidence type="ECO:0000313" key="8">
    <source>
        <dbReference type="Proteomes" id="UP000621500"/>
    </source>
</evidence>
<dbReference type="PANTHER" id="PTHR30329">
    <property type="entry name" value="STATOR ELEMENT OF FLAGELLAR MOTOR COMPLEX"/>
    <property type="match status" value="1"/>
</dbReference>
<evidence type="ECO:0000259" key="6">
    <source>
        <dbReference type="PROSITE" id="PS51123"/>
    </source>
</evidence>
<keyword evidence="2 4" id="KW-0472">Membrane</keyword>
<evidence type="ECO:0000256" key="2">
    <source>
        <dbReference type="ARBA" id="ARBA00023136"/>
    </source>
</evidence>
<reference evidence="7 8" key="1">
    <citation type="submission" date="2021-01" db="EMBL/GenBank/DDBJ databases">
        <title>Whole genome shotgun sequence of Plantactinospora mayteni NBRC 109088.</title>
        <authorList>
            <person name="Komaki H."/>
            <person name="Tamura T."/>
        </authorList>
    </citation>
    <scope>NUCLEOTIDE SEQUENCE [LARGE SCALE GENOMIC DNA]</scope>
    <source>
        <strain evidence="7 8">NBRC 109088</strain>
    </source>
</reference>
<dbReference type="EMBL" id="BONX01000053">
    <property type="protein sequence ID" value="GIH00493.1"/>
    <property type="molecule type" value="Genomic_DNA"/>
</dbReference>
<name>A0ABQ4F0R0_9ACTN</name>
<dbReference type="PANTHER" id="PTHR30329:SF21">
    <property type="entry name" value="LIPOPROTEIN YIAD-RELATED"/>
    <property type="match status" value="1"/>
</dbReference>
<feature type="compositionally biased region" description="Pro residues" evidence="5">
    <location>
        <begin position="352"/>
        <end position="367"/>
    </location>
</feature>
<evidence type="ECO:0000256" key="1">
    <source>
        <dbReference type="ARBA" id="ARBA00004442"/>
    </source>
</evidence>
<feature type="compositionally biased region" description="Basic and acidic residues" evidence="5">
    <location>
        <begin position="327"/>
        <end position="341"/>
    </location>
</feature>
<evidence type="ECO:0000256" key="5">
    <source>
        <dbReference type="SAM" id="MobiDB-lite"/>
    </source>
</evidence>
<dbReference type="InterPro" id="IPR036737">
    <property type="entry name" value="OmpA-like_sf"/>
</dbReference>
<evidence type="ECO:0000256" key="3">
    <source>
        <dbReference type="ARBA" id="ARBA00023237"/>
    </source>
</evidence>
<protein>
    <recommendedName>
        <fullName evidence="6">OmpA-like domain-containing protein</fullName>
    </recommendedName>
</protein>
<comment type="caution">
    <text evidence="7">The sequence shown here is derived from an EMBL/GenBank/DDBJ whole genome shotgun (WGS) entry which is preliminary data.</text>
</comment>
<dbReference type="InterPro" id="IPR050330">
    <property type="entry name" value="Bact_OuterMem_StrucFunc"/>
</dbReference>
<feature type="region of interest" description="Disordered" evidence="5">
    <location>
        <begin position="327"/>
        <end position="367"/>
    </location>
</feature>
<dbReference type="CDD" id="cd07185">
    <property type="entry name" value="OmpA_C-like"/>
    <property type="match status" value="1"/>
</dbReference>
<evidence type="ECO:0000256" key="4">
    <source>
        <dbReference type="PROSITE-ProRule" id="PRU00473"/>
    </source>
</evidence>
<keyword evidence="3" id="KW-0998">Cell outer membrane</keyword>
<comment type="subcellular location">
    <subcellularLocation>
        <location evidence="1">Cell outer membrane</location>
    </subcellularLocation>
</comment>
<dbReference type="Gene3D" id="3.30.1330.60">
    <property type="entry name" value="OmpA-like domain"/>
    <property type="match status" value="1"/>
</dbReference>
<feature type="domain" description="OmpA-like" evidence="6">
    <location>
        <begin position="231"/>
        <end position="348"/>
    </location>
</feature>
<dbReference type="PRINTS" id="PR01021">
    <property type="entry name" value="OMPADOMAIN"/>
</dbReference>
<dbReference type="PROSITE" id="PS51123">
    <property type="entry name" value="OMPA_2"/>
    <property type="match status" value="1"/>
</dbReference>
<dbReference type="Pfam" id="PF00691">
    <property type="entry name" value="OmpA"/>
    <property type="match status" value="1"/>
</dbReference>
<gene>
    <name evidence="7" type="ORF">Pma05_70650</name>
</gene>
<dbReference type="SUPFAM" id="SSF103088">
    <property type="entry name" value="OmpA-like"/>
    <property type="match status" value="1"/>
</dbReference>
<evidence type="ECO:0000313" key="7">
    <source>
        <dbReference type="EMBL" id="GIH00493.1"/>
    </source>
</evidence>
<organism evidence="7 8">
    <name type="scientific">Plantactinospora mayteni</name>
    <dbReference type="NCBI Taxonomy" id="566021"/>
    <lineage>
        <taxon>Bacteria</taxon>
        <taxon>Bacillati</taxon>
        <taxon>Actinomycetota</taxon>
        <taxon>Actinomycetes</taxon>
        <taxon>Micromonosporales</taxon>
        <taxon>Micromonosporaceae</taxon>
        <taxon>Plantactinospora</taxon>
    </lineage>
</organism>